<dbReference type="GO" id="GO:0008270">
    <property type="term" value="F:zinc ion binding"/>
    <property type="evidence" value="ECO:0007669"/>
    <property type="project" value="InterPro"/>
</dbReference>
<protein>
    <recommendedName>
        <fullName evidence="6">Peptidase M10 metallopeptidase domain-containing protein</fullName>
    </recommendedName>
</protein>
<evidence type="ECO:0000256" key="3">
    <source>
        <dbReference type="ARBA" id="ARBA00022801"/>
    </source>
</evidence>
<evidence type="ECO:0000313" key="7">
    <source>
        <dbReference type="EMBL" id="KAK3348649.1"/>
    </source>
</evidence>
<comment type="caution">
    <text evidence="7">The sequence shown here is derived from an EMBL/GenBank/DDBJ whole genome shotgun (WGS) entry which is preliminary data.</text>
</comment>
<evidence type="ECO:0000313" key="8">
    <source>
        <dbReference type="Proteomes" id="UP001275084"/>
    </source>
</evidence>
<organism evidence="7 8">
    <name type="scientific">Lasiosphaeria hispida</name>
    <dbReference type="NCBI Taxonomy" id="260671"/>
    <lineage>
        <taxon>Eukaryota</taxon>
        <taxon>Fungi</taxon>
        <taxon>Dikarya</taxon>
        <taxon>Ascomycota</taxon>
        <taxon>Pezizomycotina</taxon>
        <taxon>Sordariomycetes</taxon>
        <taxon>Sordariomycetidae</taxon>
        <taxon>Sordariales</taxon>
        <taxon>Lasiosphaeriaceae</taxon>
        <taxon>Lasiosphaeria</taxon>
    </lineage>
</organism>
<gene>
    <name evidence="7" type="ORF">B0T25DRAFT_608778</name>
</gene>
<name>A0AAJ0HD40_9PEZI</name>
<sequence length="690" mass="74173">MASPPLPPVLAVNEPGSTADGPGSPPGGPIFGRPPPIHFPFRSIRGGSWLLNYEPRNTNARYDGTLRVEKHQPGEAVTGRTASGDLYLRRTVMIPGPIGSHIPVNLPPPNPASGIPILARNKYTYYIRVTKIDEGFSFGNMFSLKLEFYRFAQTTPLNYSFVLEDTHTAAMTWKTAPAGYPSERDYAEGDVESHKTGEIAGRIKLGWLSNYYRKISLEIDTVDGAPIPLANGGSPTAENWKTIFDRVGFEFNQVTSQRNIPDTAEDPWDAAELHAALTANREVNTDLDKEWRFYLLVVKRFAISGLFGVMFDSNNAGSGGSDPNSAPREGLAIGAELTLDSTPNWGVNAGKKFGDATSPFFRTAAHELGHAFGLYHTDADHSFLSRTVTILSNSTASAPFDTKITWNYSPADLKRLRHFPDPYVRPGGIDFGKQTDTYPPITPDDSQVDVPGLTLTVTPLRVDVPLGAPVRAEITITNNGDTAIPVPQNFGLSSSFTSGTVTDSSGTTRAFRPLVSYDRAEDLLSLSQGQSHTASLTLLGGPDGPLFQSTGLNTIAANVSWCAGSDGEGHQATISLSGNETVVVTPPVDERHIAAAYKILTTPSAHTALVLGGDHLVDGIEAIGEAVKNKTLGRHYAVVEARRLATKFRTRKADVKGAEKVLDRMDVVASAAELKKLKSLGVHVGGGEGE</sequence>
<feature type="region of interest" description="Disordered" evidence="5">
    <location>
        <begin position="1"/>
        <end position="35"/>
    </location>
</feature>
<keyword evidence="4" id="KW-0862">Zinc</keyword>
<dbReference type="Gene3D" id="3.40.390.10">
    <property type="entry name" value="Collagenase (Catalytic Domain)"/>
    <property type="match status" value="1"/>
</dbReference>
<evidence type="ECO:0000259" key="6">
    <source>
        <dbReference type="Pfam" id="PF00413"/>
    </source>
</evidence>
<keyword evidence="8" id="KW-1185">Reference proteome</keyword>
<evidence type="ECO:0000256" key="1">
    <source>
        <dbReference type="ARBA" id="ARBA00022670"/>
    </source>
</evidence>
<evidence type="ECO:0000256" key="4">
    <source>
        <dbReference type="ARBA" id="ARBA00022833"/>
    </source>
</evidence>
<feature type="compositionally biased region" description="Pro residues" evidence="5">
    <location>
        <begin position="23"/>
        <end position="35"/>
    </location>
</feature>
<dbReference type="InterPro" id="IPR024079">
    <property type="entry name" value="MetalloPept_cat_dom_sf"/>
</dbReference>
<feature type="domain" description="Peptidase M10 metallopeptidase" evidence="6">
    <location>
        <begin position="332"/>
        <end position="394"/>
    </location>
</feature>
<evidence type="ECO:0000256" key="5">
    <source>
        <dbReference type="SAM" id="MobiDB-lite"/>
    </source>
</evidence>
<keyword evidence="2" id="KW-0479">Metal-binding</keyword>
<dbReference type="Pfam" id="PF00413">
    <property type="entry name" value="Peptidase_M10"/>
    <property type="match status" value="1"/>
</dbReference>
<dbReference type="SUPFAM" id="SSF55486">
    <property type="entry name" value="Metalloproteases ('zincins'), catalytic domain"/>
    <property type="match status" value="1"/>
</dbReference>
<dbReference type="InterPro" id="IPR001818">
    <property type="entry name" value="Pept_M10_metallopeptidase"/>
</dbReference>
<dbReference type="GO" id="GO:0006508">
    <property type="term" value="P:proteolysis"/>
    <property type="evidence" value="ECO:0007669"/>
    <property type="project" value="UniProtKB-KW"/>
</dbReference>
<dbReference type="GO" id="GO:0031012">
    <property type="term" value="C:extracellular matrix"/>
    <property type="evidence" value="ECO:0007669"/>
    <property type="project" value="InterPro"/>
</dbReference>
<proteinExistence type="predicted"/>
<dbReference type="AlphaFoldDB" id="A0AAJ0HD40"/>
<reference evidence="7" key="1">
    <citation type="journal article" date="2023" name="Mol. Phylogenet. Evol.">
        <title>Genome-scale phylogeny and comparative genomics of the fungal order Sordariales.</title>
        <authorList>
            <person name="Hensen N."/>
            <person name="Bonometti L."/>
            <person name="Westerberg I."/>
            <person name="Brannstrom I.O."/>
            <person name="Guillou S."/>
            <person name="Cros-Aarteil S."/>
            <person name="Calhoun S."/>
            <person name="Haridas S."/>
            <person name="Kuo A."/>
            <person name="Mondo S."/>
            <person name="Pangilinan J."/>
            <person name="Riley R."/>
            <person name="LaButti K."/>
            <person name="Andreopoulos B."/>
            <person name="Lipzen A."/>
            <person name="Chen C."/>
            <person name="Yan M."/>
            <person name="Daum C."/>
            <person name="Ng V."/>
            <person name="Clum A."/>
            <person name="Steindorff A."/>
            <person name="Ohm R.A."/>
            <person name="Martin F."/>
            <person name="Silar P."/>
            <person name="Natvig D.O."/>
            <person name="Lalanne C."/>
            <person name="Gautier V."/>
            <person name="Ament-Velasquez S.L."/>
            <person name="Kruys A."/>
            <person name="Hutchinson M.I."/>
            <person name="Powell A.J."/>
            <person name="Barry K."/>
            <person name="Miller A.N."/>
            <person name="Grigoriev I.V."/>
            <person name="Debuchy R."/>
            <person name="Gladieux P."/>
            <person name="Hiltunen Thoren M."/>
            <person name="Johannesson H."/>
        </authorList>
    </citation>
    <scope>NUCLEOTIDE SEQUENCE</scope>
    <source>
        <strain evidence="7">CBS 955.72</strain>
    </source>
</reference>
<dbReference type="EMBL" id="JAUIQD010000005">
    <property type="protein sequence ID" value="KAK3348649.1"/>
    <property type="molecule type" value="Genomic_DNA"/>
</dbReference>
<accession>A0AAJ0HD40</accession>
<evidence type="ECO:0000256" key="2">
    <source>
        <dbReference type="ARBA" id="ARBA00022723"/>
    </source>
</evidence>
<keyword evidence="3" id="KW-0378">Hydrolase</keyword>
<dbReference type="GO" id="GO:0004222">
    <property type="term" value="F:metalloendopeptidase activity"/>
    <property type="evidence" value="ECO:0007669"/>
    <property type="project" value="InterPro"/>
</dbReference>
<keyword evidence="1" id="KW-0645">Protease</keyword>
<dbReference type="Proteomes" id="UP001275084">
    <property type="component" value="Unassembled WGS sequence"/>
</dbReference>
<reference evidence="7" key="2">
    <citation type="submission" date="2023-06" db="EMBL/GenBank/DDBJ databases">
        <authorList>
            <consortium name="Lawrence Berkeley National Laboratory"/>
            <person name="Haridas S."/>
            <person name="Hensen N."/>
            <person name="Bonometti L."/>
            <person name="Westerberg I."/>
            <person name="Brannstrom I.O."/>
            <person name="Guillou S."/>
            <person name="Cros-Aarteil S."/>
            <person name="Calhoun S."/>
            <person name="Kuo A."/>
            <person name="Mondo S."/>
            <person name="Pangilinan J."/>
            <person name="Riley R."/>
            <person name="Labutti K."/>
            <person name="Andreopoulos B."/>
            <person name="Lipzen A."/>
            <person name="Chen C."/>
            <person name="Yanf M."/>
            <person name="Daum C."/>
            <person name="Ng V."/>
            <person name="Clum A."/>
            <person name="Steindorff A."/>
            <person name="Ohm R."/>
            <person name="Martin F."/>
            <person name="Silar P."/>
            <person name="Natvig D."/>
            <person name="Lalanne C."/>
            <person name="Gautier V."/>
            <person name="Ament-Velasquez S.L."/>
            <person name="Kruys A."/>
            <person name="Hutchinson M.I."/>
            <person name="Powell A.J."/>
            <person name="Barry K."/>
            <person name="Miller A.N."/>
            <person name="Grigoriev I.V."/>
            <person name="Debuchy R."/>
            <person name="Gladieux P."/>
            <person name="Thoren M.H."/>
            <person name="Johannesson H."/>
        </authorList>
    </citation>
    <scope>NUCLEOTIDE SEQUENCE</scope>
    <source>
        <strain evidence="7">CBS 955.72</strain>
    </source>
</reference>